<dbReference type="SMART" id="SM00530">
    <property type="entry name" value="HTH_XRE"/>
    <property type="match status" value="1"/>
</dbReference>
<dbReference type="InterPro" id="IPR001387">
    <property type="entry name" value="Cro/C1-type_HTH"/>
</dbReference>
<dbReference type="Proteomes" id="UP000199515">
    <property type="component" value="Unassembled WGS sequence"/>
</dbReference>
<dbReference type="Pfam" id="PF19956">
    <property type="entry name" value="EAD2"/>
    <property type="match status" value="2"/>
</dbReference>
<organism evidence="2 3">
    <name type="scientific">Amycolatopsis xylanica</name>
    <dbReference type="NCBI Taxonomy" id="589385"/>
    <lineage>
        <taxon>Bacteria</taxon>
        <taxon>Bacillati</taxon>
        <taxon>Actinomycetota</taxon>
        <taxon>Actinomycetes</taxon>
        <taxon>Pseudonocardiales</taxon>
        <taxon>Pseudonocardiaceae</taxon>
        <taxon>Amycolatopsis</taxon>
    </lineage>
</organism>
<dbReference type="InterPro" id="IPR045431">
    <property type="entry name" value="EAD2"/>
</dbReference>
<gene>
    <name evidence="2" type="ORF">SAMN05421504_104680</name>
</gene>
<dbReference type="Pfam" id="PF19916">
    <property type="entry name" value="VMAP-M0"/>
    <property type="match status" value="1"/>
</dbReference>
<name>A0A1H3HI70_9PSEU</name>
<feature type="domain" description="HTH cro/C1-type" evidence="1">
    <location>
        <begin position="14"/>
        <end position="74"/>
    </location>
</feature>
<dbReference type="InterPro" id="IPR045555">
    <property type="entry name" value="VMAP-M0"/>
</dbReference>
<dbReference type="GO" id="GO:0003677">
    <property type="term" value="F:DNA binding"/>
    <property type="evidence" value="ECO:0007669"/>
    <property type="project" value="InterPro"/>
</dbReference>
<accession>A0A1H3HI70</accession>
<dbReference type="InterPro" id="IPR029787">
    <property type="entry name" value="Nucleotide_cyclase"/>
</dbReference>
<dbReference type="CDD" id="cd00093">
    <property type="entry name" value="HTH_XRE"/>
    <property type="match status" value="1"/>
</dbReference>
<dbReference type="Pfam" id="PF01381">
    <property type="entry name" value="HTH_3"/>
    <property type="match status" value="1"/>
</dbReference>
<dbReference type="AlphaFoldDB" id="A0A1H3HI70"/>
<evidence type="ECO:0000313" key="2">
    <source>
        <dbReference type="EMBL" id="SDY15226.1"/>
    </source>
</evidence>
<dbReference type="Gene3D" id="3.30.70.1230">
    <property type="entry name" value="Nucleotide cyclase"/>
    <property type="match status" value="1"/>
</dbReference>
<dbReference type="InterPro" id="IPR045450">
    <property type="entry name" value="VMAP_C"/>
</dbReference>
<dbReference type="Pfam" id="PF20028">
    <property type="entry name" value="VMAP-C"/>
    <property type="match status" value="1"/>
</dbReference>
<dbReference type="InterPro" id="IPR010982">
    <property type="entry name" value="Lambda_DNA-bd_dom_sf"/>
</dbReference>
<evidence type="ECO:0000259" key="1">
    <source>
        <dbReference type="PROSITE" id="PS50943"/>
    </source>
</evidence>
<protein>
    <submittedName>
        <fullName evidence="2">Helix-turn-helix domain-containing protein</fullName>
    </submittedName>
</protein>
<dbReference type="PROSITE" id="PS50943">
    <property type="entry name" value="HTH_CROC1"/>
    <property type="match status" value="1"/>
</dbReference>
<dbReference type="STRING" id="589385.SAMN05421504_104680"/>
<proteinExistence type="predicted"/>
<dbReference type="SUPFAM" id="SSF55073">
    <property type="entry name" value="Nucleotide cyclase"/>
    <property type="match status" value="1"/>
</dbReference>
<sequence length="821" mass="90457">MQDTTVTGLVADRVRRLRTAKGWSAQRLADECTQAGLPLTRGTVAKIETGVRKYLTADEVAVLARVLGVRESELLAGAVDSSMRDTVVTVLVEAGLGDPLRLLVDLTSDALGRPLAVPDRLDHREALIELVNVCARTDGGMAALVDAVRMLRPASREYELLRGAVSAMTLVPGEGLNRLRGLLSGVTTPELASVTAQAVGHQVPLERDADAWAAFVVLSEFAAPEDSLPPALAFLEFLAGHVDDDLAAALRDWNDVQARRLGLESALPVRTTGRRRTGDARLYLMIAIEPDAVDRDRYLVSEWRQERPEEWPPPRGGPHTVERSNLEHHVDRLIVEAERSWANLDSQVAVEFVLPRSLLDLPIHEWCKEHDSGHPRPLNLDYPIVVRSLERMRASHWHRVWRRRWDMLKSHPSADHVYAGSREQAANVEQVLSDARWTSMVLSRPPSSEPEPGGDELTAALRAGLPAVVWHRGGASVEDAREAIGRLTEDDGLLALPERLHTAQLAARQGEVAPGLVLLWDDPTRLVSFAPAEPSPPRDDHVTVVALDAEGFTDPMRTRPHLAAVREGLFKVVRTAFDESGIYWNECRVEDRGDGMFIMAKPEFPTSWFADRLPDRLLAGLRLHNATHVFEAQLRVRLAVTSGEVLVDQNGFAGAALVTAFRLLEAKDAKGADAALTVVASDSFYRDAIRARADANPEAYRPISVTAMKTQLSAWVRRLGEVGSTKSGFLAVAEAMLAIPAVRDASVRLRLFTMLRPEIAQAVPHHSQDRLQIIALLRACERHEGGLTELVEMIRLIEGDTDSVRRLDELVRARPTERSAG</sequence>
<keyword evidence="3" id="KW-1185">Reference proteome</keyword>
<evidence type="ECO:0000313" key="3">
    <source>
        <dbReference type="Proteomes" id="UP000199515"/>
    </source>
</evidence>
<dbReference type="SUPFAM" id="SSF47413">
    <property type="entry name" value="lambda repressor-like DNA-binding domains"/>
    <property type="match status" value="1"/>
</dbReference>
<reference evidence="2 3" key="1">
    <citation type="submission" date="2016-10" db="EMBL/GenBank/DDBJ databases">
        <authorList>
            <person name="de Groot N.N."/>
        </authorList>
    </citation>
    <scope>NUCLEOTIDE SEQUENCE [LARGE SCALE GENOMIC DNA]</scope>
    <source>
        <strain evidence="2 3">CPCC 202699</strain>
    </source>
</reference>
<dbReference type="Gene3D" id="1.10.260.40">
    <property type="entry name" value="lambda repressor-like DNA-binding domains"/>
    <property type="match status" value="1"/>
</dbReference>
<dbReference type="EMBL" id="FNON01000004">
    <property type="protein sequence ID" value="SDY15226.1"/>
    <property type="molecule type" value="Genomic_DNA"/>
</dbReference>